<evidence type="ECO:0000313" key="2">
    <source>
        <dbReference type="Proteomes" id="UP000654345"/>
    </source>
</evidence>
<accession>A0ABQ3UH29</accession>
<sequence length="43" mass="4859">MMPRHKKEVPTYEQIVADCVRGCGLRTSEMERLGSAISKEAYS</sequence>
<reference evidence="1 2" key="1">
    <citation type="journal article" date="2021" name="Int. J. Syst. Evol. Microbiol.">
        <title>Reticulibacter mediterranei gen. nov., sp. nov., within the new family Reticulibacteraceae fam. nov., and Ktedonospora formicarum gen. nov., sp. nov., Ktedonobacter robiniae sp. nov., Dictyobacter formicarum sp. nov. and Dictyobacter arantiisoli sp. nov., belonging to the class Ktedonobacteria.</title>
        <authorList>
            <person name="Yabe S."/>
            <person name="Zheng Y."/>
            <person name="Wang C.M."/>
            <person name="Sakai Y."/>
            <person name="Abe K."/>
            <person name="Yokota A."/>
            <person name="Donadio S."/>
            <person name="Cavaletti L."/>
            <person name="Monciardini P."/>
        </authorList>
    </citation>
    <scope>NUCLEOTIDE SEQUENCE [LARGE SCALE GENOMIC DNA]</scope>
    <source>
        <strain evidence="1 2">SOSP1-30</strain>
    </source>
</reference>
<keyword evidence="2" id="KW-1185">Reference proteome</keyword>
<dbReference type="EMBL" id="BNJG01000001">
    <property type="protein sequence ID" value="GHO52021.1"/>
    <property type="molecule type" value="Genomic_DNA"/>
</dbReference>
<evidence type="ECO:0000313" key="1">
    <source>
        <dbReference type="EMBL" id="GHO52021.1"/>
    </source>
</evidence>
<name>A0ABQ3UH29_9CHLR</name>
<protein>
    <submittedName>
        <fullName evidence="1">Uncharacterized protein</fullName>
    </submittedName>
</protein>
<dbReference type="Proteomes" id="UP000654345">
    <property type="component" value="Unassembled WGS sequence"/>
</dbReference>
<organism evidence="1 2">
    <name type="scientific">Ktedonobacter robiniae</name>
    <dbReference type="NCBI Taxonomy" id="2778365"/>
    <lineage>
        <taxon>Bacteria</taxon>
        <taxon>Bacillati</taxon>
        <taxon>Chloroflexota</taxon>
        <taxon>Ktedonobacteria</taxon>
        <taxon>Ktedonobacterales</taxon>
        <taxon>Ktedonobacteraceae</taxon>
        <taxon>Ktedonobacter</taxon>
    </lineage>
</organism>
<proteinExistence type="predicted"/>
<gene>
    <name evidence="1" type="ORF">KSB_04960</name>
</gene>
<comment type="caution">
    <text evidence="1">The sequence shown here is derived from an EMBL/GenBank/DDBJ whole genome shotgun (WGS) entry which is preliminary data.</text>
</comment>